<dbReference type="AlphaFoldDB" id="A0A7C0ZHY2"/>
<reference evidence="3" key="1">
    <citation type="journal article" date="2020" name="mSystems">
        <title>Genome- and Community-Level Interaction Insights into Carbon Utilization and Element Cycling Functions of Hydrothermarchaeota in Hydrothermal Sediment.</title>
        <authorList>
            <person name="Zhou Z."/>
            <person name="Liu Y."/>
            <person name="Xu W."/>
            <person name="Pan J."/>
            <person name="Luo Z.H."/>
            <person name="Li M."/>
        </authorList>
    </citation>
    <scope>NUCLEOTIDE SEQUENCE [LARGE SCALE GENOMIC DNA]</scope>
    <source>
        <strain evidence="3">HyVt-102</strain>
    </source>
</reference>
<keyword evidence="1" id="KW-0175">Coiled coil</keyword>
<feature type="coiled-coil region" evidence="1">
    <location>
        <begin position="43"/>
        <end position="87"/>
    </location>
</feature>
<keyword evidence="2" id="KW-0812">Transmembrane</keyword>
<dbReference type="EMBL" id="DQWE01000289">
    <property type="protein sequence ID" value="HDI83343.1"/>
    <property type="molecule type" value="Genomic_DNA"/>
</dbReference>
<evidence type="ECO:0000256" key="1">
    <source>
        <dbReference type="SAM" id="Coils"/>
    </source>
</evidence>
<evidence type="ECO:0000256" key="2">
    <source>
        <dbReference type="SAM" id="Phobius"/>
    </source>
</evidence>
<organism evidence="3">
    <name type="scientific">candidate division WOR-3 bacterium</name>
    <dbReference type="NCBI Taxonomy" id="2052148"/>
    <lineage>
        <taxon>Bacteria</taxon>
        <taxon>Bacteria division WOR-3</taxon>
    </lineage>
</organism>
<keyword evidence="2" id="KW-1133">Transmembrane helix</keyword>
<dbReference type="Proteomes" id="UP000885847">
    <property type="component" value="Unassembled WGS sequence"/>
</dbReference>
<keyword evidence="2" id="KW-0472">Membrane</keyword>
<comment type="caution">
    <text evidence="3">The sequence shown here is derived from an EMBL/GenBank/DDBJ whole genome shotgun (WGS) entry which is preliminary data.</text>
</comment>
<proteinExistence type="predicted"/>
<name>A0A7C0ZHY2_UNCW3</name>
<gene>
    <name evidence="3" type="ORF">ENF18_06085</name>
</gene>
<sequence length="105" mass="12478">MKRNLTRRVSLVYRKRGRRILYLLVFIGIILYLSLGRFGIVSIVRMKRKEKLLKARASELEAKKIILEEEIEKILSDKKEIERLARKKLSMVKRGEKIVIIKEVK</sequence>
<accession>A0A7C0ZHY2</accession>
<dbReference type="InterPro" id="IPR007060">
    <property type="entry name" value="FtsL/DivIC"/>
</dbReference>
<evidence type="ECO:0000313" key="3">
    <source>
        <dbReference type="EMBL" id="HDI83343.1"/>
    </source>
</evidence>
<dbReference type="Pfam" id="PF04977">
    <property type="entry name" value="DivIC"/>
    <property type="match status" value="1"/>
</dbReference>
<protein>
    <recommendedName>
        <fullName evidence="4">Septum formation initiator family protein</fullName>
    </recommendedName>
</protein>
<evidence type="ECO:0008006" key="4">
    <source>
        <dbReference type="Google" id="ProtNLM"/>
    </source>
</evidence>
<feature type="transmembrane region" description="Helical" evidence="2">
    <location>
        <begin position="20"/>
        <end position="44"/>
    </location>
</feature>